<accession>A0A5C4JLF0</accession>
<evidence type="ECO:0000313" key="2">
    <source>
        <dbReference type="Proteomes" id="UP000309174"/>
    </source>
</evidence>
<gene>
    <name evidence="1" type="ORF">ETD83_00585</name>
</gene>
<dbReference type="EMBL" id="VCKW01000001">
    <property type="protein sequence ID" value="TMR07507.1"/>
    <property type="molecule type" value="Genomic_DNA"/>
</dbReference>
<dbReference type="RefSeq" id="WP_138643038.1">
    <property type="nucleotide sequence ID" value="NZ_VCKW01000001.1"/>
</dbReference>
<comment type="caution">
    <text evidence="1">The sequence shown here is derived from an EMBL/GenBank/DDBJ whole genome shotgun (WGS) entry which is preliminary data.</text>
</comment>
<reference evidence="1 2" key="1">
    <citation type="submission" date="2019-05" db="EMBL/GenBank/DDBJ databases">
        <title>Draft genome sequence of Actinomadura sp. 14C53.</title>
        <authorList>
            <person name="Saricaoglu S."/>
            <person name="Isik K."/>
        </authorList>
    </citation>
    <scope>NUCLEOTIDE SEQUENCE [LARGE SCALE GENOMIC DNA]</scope>
    <source>
        <strain evidence="1 2">14C53</strain>
    </source>
</reference>
<dbReference type="Proteomes" id="UP000309174">
    <property type="component" value="Unassembled WGS sequence"/>
</dbReference>
<dbReference type="AlphaFoldDB" id="A0A5C4JLF0"/>
<proteinExistence type="predicted"/>
<name>A0A5C4JLF0_9ACTN</name>
<dbReference type="OrthoDB" id="4592556at2"/>
<dbReference type="Gene3D" id="2.70.98.70">
    <property type="match status" value="1"/>
</dbReference>
<sequence>MLAASGPDALVVLDDVRSPVPHPVEQLWHLPPAFTAVPRGTGAVATAGRVRVHFLRIPLPGTAASPARTVRGSLDPLQGWVARGHRKKAPAPVVSLPARGSRVRTLTLIAPVRGTERPGVRVRPLPGGGVRVDASFSGHRLGFVAGPDGGLHRVR</sequence>
<keyword evidence="2" id="KW-1185">Reference proteome</keyword>
<protein>
    <submittedName>
        <fullName evidence="1">Uncharacterized protein</fullName>
    </submittedName>
</protein>
<organism evidence="1 2">
    <name type="scientific">Actinomadura soli</name>
    <dbReference type="NCBI Taxonomy" id="2508997"/>
    <lineage>
        <taxon>Bacteria</taxon>
        <taxon>Bacillati</taxon>
        <taxon>Actinomycetota</taxon>
        <taxon>Actinomycetes</taxon>
        <taxon>Streptosporangiales</taxon>
        <taxon>Thermomonosporaceae</taxon>
        <taxon>Actinomadura</taxon>
    </lineage>
</organism>
<evidence type="ECO:0000313" key="1">
    <source>
        <dbReference type="EMBL" id="TMR07507.1"/>
    </source>
</evidence>